<comment type="caution">
    <text evidence="1">The sequence shown here is derived from an EMBL/GenBank/DDBJ whole genome shotgun (WGS) entry which is preliminary data.</text>
</comment>
<sequence length="431" mass="47915">MAQLPEELLQHICSYLRIECSPKSQAEDRLRLATLAKFSLASKACERSAETHLYFALDLRNNPFARLRPFLVTLARRPSLRALVQRIHNDFFETQRDVDSGNAETEAPSADIGTQMTSLANAISDDDLRDHITTSLAKGVQDAELALLLCSCPNLRLWETVAVNRMDQTLCMAVIRAAAPGDQATHTPPLQHLSEIRVSHWDTEGAVRMPKIQSLLELPALKTFRGRMICCDETNPVTSKHSSILERLYLDESVIDEAGLTSLLPTLPRLETLSVHWASSIVGTCDLSFIALGGVLRSHGKGLRNLTLKTSDANVHRNASIPLGDLRPLEQLRMLSVPETLLFSDLKSPLDDHWLAQRLPTSLRTLRLIAADDDTAEALDKQISTLISDSAFAELTTIKINRSEEFTMDVSDIGWDESESTKFWVTLKTIA</sequence>
<reference evidence="1" key="1">
    <citation type="submission" date="2023-07" db="EMBL/GenBank/DDBJ databases">
        <title>Black Yeasts Isolated from many extreme environments.</title>
        <authorList>
            <person name="Coleine C."/>
            <person name="Stajich J.E."/>
            <person name="Selbmann L."/>
        </authorList>
    </citation>
    <scope>NUCLEOTIDE SEQUENCE</scope>
    <source>
        <strain evidence="1">CCFEE 5485</strain>
    </source>
</reference>
<dbReference type="Gene3D" id="3.80.10.10">
    <property type="entry name" value="Ribonuclease Inhibitor"/>
    <property type="match status" value="1"/>
</dbReference>
<evidence type="ECO:0000313" key="2">
    <source>
        <dbReference type="Proteomes" id="UP001274830"/>
    </source>
</evidence>
<dbReference type="AlphaFoldDB" id="A0AAE1C284"/>
<proteinExistence type="predicted"/>
<evidence type="ECO:0000313" key="1">
    <source>
        <dbReference type="EMBL" id="KAK3675426.1"/>
    </source>
</evidence>
<dbReference type="Proteomes" id="UP001274830">
    <property type="component" value="Unassembled WGS sequence"/>
</dbReference>
<protein>
    <submittedName>
        <fullName evidence="1">Uncharacterized protein</fullName>
    </submittedName>
</protein>
<gene>
    <name evidence="1" type="ORF">LTR78_004509</name>
</gene>
<organism evidence="1 2">
    <name type="scientific">Recurvomyces mirabilis</name>
    <dbReference type="NCBI Taxonomy" id="574656"/>
    <lineage>
        <taxon>Eukaryota</taxon>
        <taxon>Fungi</taxon>
        <taxon>Dikarya</taxon>
        <taxon>Ascomycota</taxon>
        <taxon>Pezizomycotina</taxon>
        <taxon>Dothideomycetes</taxon>
        <taxon>Dothideomycetidae</taxon>
        <taxon>Mycosphaerellales</taxon>
        <taxon>Teratosphaeriaceae</taxon>
        <taxon>Recurvomyces</taxon>
    </lineage>
</organism>
<keyword evidence="2" id="KW-1185">Reference proteome</keyword>
<name>A0AAE1C284_9PEZI</name>
<dbReference type="InterPro" id="IPR032675">
    <property type="entry name" value="LRR_dom_sf"/>
</dbReference>
<accession>A0AAE1C284</accession>
<dbReference type="EMBL" id="JAUTXT010000014">
    <property type="protein sequence ID" value="KAK3675426.1"/>
    <property type="molecule type" value="Genomic_DNA"/>
</dbReference>